<gene>
    <name evidence="2" type="ORF">D9O36_18240</name>
</gene>
<sequence>MKPFDKKNPFKAPEGYFEEFDKKLFEKLSSEGSVIPKKEGFKLPDGYFDSLSDKLQHKLKEEQQGKVIPLKSYKKYYYAVAAVAAILVVALTLNLNKTNEIGFDDLAQSDIEYYFDQNELDLTSYELAEVVPVNELEITDMFDSNFSEENVLEYLNENTDYFDELNLEDNE</sequence>
<comment type="caution">
    <text evidence="2">The sequence shown here is derived from an EMBL/GenBank/DDBJ whole genome shotgun (WGS) entry which is preliminary data.</text>
</comment>
<keyword evidence="1" id="KW-1133">Transmembrane helix</keyword>
<proteinExistence type="predicted"/>
<name>A0A7X2ZWR8_9FLAO</name>
<dbReference type="Proteomes" id="UP000540519">
    <property type="component" value="Unassembled WGS sequence"/>
</dbReference>
<evidence type="ECO:0000313" key="2">
    <source>
        <dbReference type="EMBL" id="MUH37796.1"/>
    </source>
</evidence>
<dbReference type="RefSeq" id="WP_038232281.1">
    <property type="nucleotide sequence ID" value="NZ_RCNR01000052.1"/>
</dbReference>
<protein>
    <submittedName>
        <fullName evidence="2">Uncharacterized protein</fullName>
    </submittedName>
</protein>
<dbReference type="EMBL" id="RCNR01000052">
    <property type="protein sequence ID" value="MUH37796.1"/>
    <property type="molecule type" value="Genomic_DNA"/>
</dbReference>
<keyword evidence="1" id="KW-0812">Transmembrane</keyword>
<reference evidence="2 3" key="1">
    <citation type="journal article" date="2019" name="Mar. Drugs">
        <title>Comparative Genomics and CAZyme Genome Repertoires of Marine Zobellia amurskyensis KMM 3526(T) and Zobellia laminariae KMM 3676(T).</title>
        <authorList>
            <person name="Chernysheva N."/>
            <person name="Bystritskaya E."/>
            <person name="Stenkova A."/>
            <person name="Golovkin I."/>
            <person name="Nedashkovskaya O."/>
            <person name="Isaeva M."/>
        </authorList>
    </citation>
    <scope>NUCLEOTIDE SEQUENCE [LARGE SCALE GENOMIC DNA]</scope>
    <source>
        <strain evidence="2 3">KMM 3526</strain>
    </source>
</reference>
<accession>A0A7X2ZWR8</accession>
<keyword evidence="1" id="KW-0472">Membrane</keyword>
<dbReference type="OrthoDB" id="981524at2"/>
<evidence type="ECO:0000256" key="1">
    <source>
        <dbReference type="SAM" id="Phobius"/>
    </source>
</evidence>
<keyword evidence="3" id="KW-1185">Reference proteome</keyword>
<dbReference type="AlphaFoldDB" id="A0A7X2ZWR8"/>
<feature type="transmembrane region" description="Helical" evidence="1">
    <location>
        <begin position="76"/>
        <end position="95"/>
    </location>
</feature>
<evidence type="ECO:0000313" key="3">
    <source>
        <dbReference type="Proteomes" id="UP000540519"/>
    </source>
</evidence>
<organism evidence="2 3">
    <name type="scientific">Zobellia amurskyensis</name>
    <dbReference type="NCBI Taxonomy" id="248905"/>
    <lineage>
        <taxon>Bacteria</taxon>
        <taxon>Pseudomonadati</taxon>
        <taxon>Bacteroidota</taxon>
        <taxon>Flavobacteriia</taxon>
        <taxon>Flavobacteriales</taxon>
        <taxon>Flavobacteriaceae</taxon>
        <taxon>Zobellia</taxon>
    </lineage>
</organism>